<feature type="coiled-coil region" evidence="1">
    <location>
        <begin position="55"/>
        <end position="85"/>
    </location>
</feature>
<dbReference type="PROSITE" id="PS51318">
    <property type="entry name" value="TAT"/>
    <property type="match status" value="1"/>
</dbReference>
<evidence type="ECO:0000256" key="2">
    <source>
        <dbReference type="SAM" id="SignalP"/>
    </source>
</evidence>
<evidence type="ECO:0000259" key="3">
    <source>
        <dbReference type="Pfam" id="PF02777"/>
    </source>
</evidence>
<dbReference type="GO" id="GO:0046872">
    <property type="term" value="F:metal ion binding"/>
    <property type="evidence" value="ECO:0007669"/>
    <property type="project" value="InterPro"/>
</dbReference>
<evidence type="ECO:0000256" key="1">
    <source>
        <dbReference type="SAM" id="Coils"/>
    </source>
</evidence>
<keyword evidence="1" id="KW-0175">Coiled coil</keyword>
<evidence type="ECO:0000313" key="4">
    <source>
        <dbReference type="EMBL" id="NDY41770.1"/>
    </source>
</evidence>
<reference evidence="4 5" key="1">
    <citation type="submission" date="2020-02" db="EMBL/GenBank/DDBJ databases">
        <title>Comparative genomics of sulfur disproportionating microorganisms.</title>
        <authorList>
            <person name="Ward L.M."/>
            <person name="Bertran E."/>
            <person name="Johnston D.T."/>
        </authorList>
    </citation>
    <scope>NUCLEOTIDE SEQUENCE [LARGE SCALE GENOMIC DNA]</scope>
    <source>
        <strain evidence="4 5">DSM 100025</strain>
    </source>
</reference>
<dbReference type="RefSeq" id="WP_163297925.1">
    <property type="nucleotide sequence ID" value="NZ_JAAGRR010000016.1"/>
</dbReference>
<dbReference type="InterPro" id="IPR006311">
    <property type="entry name" value="TAT_signal"/>
</dbReference>
<name>A0A6N9TMV5_DISTH</name>
<dbReference type="AlphaFoldDB" id="A0A6N9TMV5"/>
<dbReference type="SUPFAM" id="SSF54719">
    <property type="entry name" value="Fe,Mn superoxide dismutase (SOD), C-terminal domain"/>
    <property type="match status" value="1"/>
</dbReference>
<protein>
    <recommendedName>
        <fullName evidence="3">Manganese/iron superoxide dismutase C-terminal domain-containing protein</fullName>
    </recommendedName>
</protein>
<accession>A0A6N9TMV5</accession>
<dbReference type="GO" id="GO:0004784">
    <property type="term" value="F:superoxide dismutase activity"/>
    <property type="evidence" value="ECO:0007669"/>
    <property type="project" value="InterPro"/>
</dbReference>
<proteinExistence type="predicted"/>
<comment type="caution">
    <text evidence="4">The sequence shown here is derived from an EMBL/GenBank/DDBJ whole genome shotgun (WGS) entry which is preliminary data.</text>
</comment>
<dbReference type="InterPro" id="IPR019832">
    <property type="entry name" value="Mn/Fe_SOD_C"/>
</dbReference>
<feature type="chain" id="PRO_5026885193" description="Manganese/iron superoxide dismutase C-terminal domain-containing protein" evidence="2">
    <location>
        <begin position="31"/>
        <end position="229"/>
    </location>
</feature>
<dbReference type="PANTHER" id="PTHR43595:SF2">
    <property type="entry name" value="SMALL RIBOSOMAL SUBUNIT PROTEIN MS42"/>
    <property type="match status" value="1"/>
</dbReference>
<sequence length="229" mass="24761">MADKTEDRRRFLLGLAGSAAAVVAAPLAAAAPAAATGFDPARLAGALEGFSASLIREHLALYETLRRRLQALDQAEARLDLAEADAGTGRLRAHQAEWLECRNALVLHQSYFGALTPRSVTPPPALEAALRRAFGSLDRWWVHLRATALAARAWAALVWDPAGGGLRNVGTDDDRQWPATAAPLLVVDLHEHAWVLDYLGRPEAYLAAWRKRVDWNVVAARLEAARGGA</sequence>
<dbReference type="Proteomes" id="UP000469346">
    <property type="component" value="Unassembled WGS sequence"/>
</dbReference>
<gene>
    <name evidence="4" type="ORF">G3N55_02740</name>
</gene>
<dbReference type="EMBL" id="JAAGRR010000016">
    <property type="protein sequence ID" value="NDY41770.1"/>
    <property type="molecule type" value="Genomic_DNA"/>
</dbReference>
<dbReference type="InterPro" id="IPR036314">
    <property type="entry name" value="SOD_C_sf"/>
</dbReference>
<keyword evidence="2" id="KW-0732">Signal</keyword>
<dbReference type="GO" id="GO:0005737">
    <property type="term" value="C:cytoplasm"/>
    <property type="evidence" value="ECO:0007669"/>
    <property type="project" value="TreeGrafter"/>
</dbReference>
<dbReference type="PANTHER" id="PTHR43595">
    <property type="entry name" value="37S RIBOSOMAL PROTEIN S26, MITOCHONDRIAL"/>
    <property type="match status" value="1"/>
</dbReference>
<feature type="domain" description="Manganese/iron superoxide dismutase C-terminal" evidence="3">
    <location>
        <begin position="125"/>
        <end position="221"/>
    </location>
</feature>
<feature type="signal peptide" evidence="2">
    <location>
        <begin position="1"/>
        <end position="30"/>
    </location>
</feature>
<organism evidence="4 5">
    <name type="scientific">Dissulfurirhabdus thermomarina</name>
    <dbReference type="NCBI Taxonomy" id="1765737"/>
    <lineage>
        <taxon>Bacteria</taxon>
        <taxon>Deltaproteobacteria</taxon>
        <taxon>Dissulfurirhabdaceae</taxon>
        <taxon>Dissulfurirhabdus</taxon>
    </lineage>
</organism>
<dbReference type="Pfam" id="PF02777">
    <property type="entry name" value="Sod_Fe_C"/>
    <property type="match status" value="1"/>
</dbReference>
<keyword evidence="5" id="KW-1185">Reference proteome</keyword>
<evidence type="ECO:0000313" key="5">
    <source>
        <dbReference type="Proteomes" id="UP000469346"/>
    </source>
</evidence>
<dbReference type="Gene3D" id="3.55.40.20">
    <property type="entry name" value="Iron/manganese superoxide dismutase, C-terminal domain"/>
    <property type="match status" value="1"/>
</dbReference>